<reference evidence="4 5" key="1">
    <citation type="submission" date="2007-06" db="EMBL/GenBank/DDBJ databases">
        <authorList>
            <person name="Shimkets L."/>
            <person name="Ferriera S."/>
            <person name="Johnson J."/>
            <person name="Kravitz S."/>
            <person name="Beeson K."/>
            <person name="Sutton G."/>
            <person name="Rogers Y.-H."/>
            <person name="Friedman R."/>
            <person name="Frazier M."/>
            <person name="Venter J.C."/>
        </authorList>
    </citation>
    <scope>NUCLEOTIDE SEQUENCE [LARGE SCALE GENOMIC DNA]</scope>
    <source>
        <strain evidence="4 5">SIR-1</strain>
    </source>
</reference>
<dbReference type="InterPro" id="IPR003768">
    <property type="entry name" value="ScpA"/>
</dbReference>
<dbReference type="AlphaFoldDB" id="A6G733"/>
<dbReference type="RefSeq" id="WP_006972528.1">
    <property type="nucleotide sequence ID" value="NZ_ABCS01000032.1"/>
</dbReference>
<name>A6G733_9BACT</name>
<protein>
    <recommendedName>
        <fullName evidence="1 2">Segregation and condensation protein A</fullName>
    </recommendedName>
</protein>
<dbReference type="GO" id="GO:0007059">
    <property type="term" value="P:chromosome segregation"/>
    <property type="evidence" value="ECO:0007669"/>
    <property type="project" value="UniProtKB-UniRule"/>
</dbReference>
<dbReference type="STRING" id="391625.PPSIR1_09021"/>
<dbReference type="eggNOG" id="COG1354">
    <property type="taxonomic scope" value="Bacteria"/>
</dbReference>
<evidence type="ECO:0000256" key="3">
    <source>
        <dbReference type="SAM" id="MobiDB-lite"/>
    </source>
</evidence>
<proteinExistence type="inferred from homology"/>
<dbReference type="GO" id="GO:0006260">
    <property type="term" value="P:DNA replication"/>
    <property type="evidence" value="ECO:0007669"/>
    <property type="project" value="UniProtKB-UniRule"/>
</dbReference>
<dbReference type="Gene3D" id="6.10.250.2410">
    <property type="match status" value="1"/>
</dbReference>
<gene>
    <name evidence="2" type="primary">scpA</name>
    <name evidence="4" type="ORF">PPSIR1_09021</name>
</gene>
<dbReference type="OrthoDB" id="9811016at2"/>
<evidence type="ECO:0000313" key="4">
    <source>
        <dbReference type="EMBL" id="EDM78309.1"/>
    </source>
</evidence>
<feature type="region of interest" description="Disordered" evidence="3">
    <location>
        <begin position="311"/>
        <end position="495"/>
    </location>
</feature>
<dbReference type="EMBL" id="ABCS01000032">
    <property type="protein sequence ID" value="EDM78309.1"/>
    <property type="molecule type" value="Genomic_DNA"/>
</dbReference>
<dbReference type="GO" id="GO:0005737">
    <property type="term" value="C:cytoplasm"/>
    <property type="evidence" value="ECO:0007669"/>
    <property type="project" value="UniProtKB-SubCell"/>
</dbReference>
<dbReference type="HAMAP" id="MF_01805">
    <property type="entry name" value="ScpA"/>
    <property type="match status" value="1"/>
</dbReference>
<keyword evidence="2" id="KW-0131">Cell cycle</keyword>
<keyword evidence="2" id="KW-0132">Cell division</keyword>
<keyword evidence="2" id="KW-0963">Cytoplasm</keyword>
<feature type="compositionally biased region" description="Low complexity" evidence="3">
    <location>
        <begin position="398"/>
        <end position="418"/>
    </location>
</feature>
<comment type="function">
    <text evidence="2">Participates in chromosomal partition during cell division. May act via the formation of a condensin-like complex containing Smc and ScpB that pull DNA away from mid-cell into both cell halves.</text>
</comment>
<dbReference type="PANTHER" id="PTHR33969:SF2">
    <property type="entry name" value="SEGREGATION AND CONDENSATION PROTEIN A"/>
    <property type="match status" value="1"/>
</dbReference>
<sequence length="495" mass="53776">MSTTKPAASPESTPGPIADGGSAPSEAPTPTLRPPSRTPSTDLIADGVRTRESYAVTLEQFEGPLDLLLHLVRRHELDILDIPIAFITEKYIEYITFARALDIEVAGEYLVMAATLAFLKSRELLPPSPEEEGEDEDEEDGVDPRQELIRRLIEYERFRTAGQDLDGRPLSGRDVFPRGGKLRVEAPEPGLAPITLFKLAEAYNRILDRAKINQEHEVVLEPVTVRIRMRQLSEQLGREPKFSFESLFLDRTWSNEKELRQMLVVTLMSVLEMVKMGIIGVHQAQGSTALEIERRMNIDEMREAVEIFREEGEEGDLLGDIAEPEAPSTGAEPEPNEATPESPEATPEAQDATPETPEAEAEVPQVAPEAESTEATAEAEVPRVAPEVPHVEPKPGSTEAAAEVPQVEPEPTEATAEAPEPEPGPAEATVEALEAEPELEPTVEAPEAAPEPEALEATPASEATPEPEAPEATPEAGRDNEGAAPEDADPQPEGS</sequence>
<dbReference type="Pfam" id="PF02616">
    <property type="entry name" value="SMC_ScpA"/>
    <property type="match status" value="1"/>
</dbReference>
<evidence type="ECO:0000256" key="2">
    <source>
        <dbReference type="HAMAP-Rule" id="MF_01805"/>
    </source>
</evidence>
<accession>A6G733</accession>
<feature type="region of interest" description="Disordered" evidence="3">
    <location>
        <begin position="1"/>
        <end position="43"/>
    </location>
</feature>
<feature type="compositionally biased region" description="Acidic residues" evidence="3">
    <location>
        <begin position="484"/>
        <end position="495"/>
    </location>
</feature>
<comment type="subcellular location">
    <subcellularLocation>
        <location evidence="2">Cytoplasm</location>
    </subcellularLocation>
    <text evidence="2">Associated with two foci at the outer edges of the nucleoid region in young cells, and at four foci within both cell halves in older cells.</text>
</comment>
<dbReference type="PANTHER" id="PTHR33969">
    <property type="entry name" value="SEGREGATION AND CONDENSATION PROTEIN A"/>
    <property type="match status" value="1"/>
</dbReference>
<comment type="subunit">
    <text evidence="2">Component of a cohesin-like complex composed of ScpA, ScpB and the Smc homodimer, in which ScpA and ScpB bind to the head domain of Smc. The presence of the three proteins is required for the association of the complex with DNA.</text>
</comment>
<organism evidence="4 5">
    <name type="scientific">Plesiocystis pacifica SIR-1</name>
    <dbReference type="NCBI Taxonomy" id="391625"/>
    <lineage>
        <taxon>Bacteria</taxon>
        <taxon>Pseudomonadati</taxon>
        <taxon>Myxococcota</taxon>
        <taxon>Polyangia</taxon>
        <taxon>Nannocystales</taxon>
        <taxon>Nannocystaceae</taxon>
        <taxon>Plesiocystis</taxon>
    </lineage>
</organism>
<feature type="compositionally biased region" description="Low complexity" evidence="3">
    <location>
        <begin position="442"/>
        <end position="475"/>
    </location>
</feature>
<keyword evidence="5" id="KW-1185">Reference proteome</keyword>
<keyword evidence="2" id="KW-0159">Chromosome partition</keyword>
<feature type="compositionally biased region" description="Polar residues" evidence="3">
    <location>
        <begin position="1"/>
        <end position="12"/>
    </location>
</feature>
<comment type="caution">
    <text evidence="4">The sequence shown here is derived from an EMBL/GenBank/DDBJ whole genome shotgun (WGS) entry which is preliminary data.</text>
</comment>
<evidence type="ECO:0000256" key="1">
    <source>
        <dbReference type="ARBA" id="ARBA00044777"/>
    </source>
</evidence>
<comment type="similarity">
    <text evidence="2">Belongs to the ScpA family.</text>
</comment>
<dbReference type="Proteomes" id="UP000005801">
    <property type="component" value="Unassembled WGS sequence"/>
</dbReference>
<feature type="compositionally biased region" description="Low complexity" evidence="3">
    <location>
        <begin position="331"/>
        <end position="379"/>
    </location>
</feature>
<evidence type="ECO:0000313" key="5">
    <source>
        <dbReference type="Proteomes" id="UP000005801"/>
    </source>
</evidence>
<dbReference type="GO" id="GO:0051301">
    <property type="term" value="P:cell division"/>
    <property type="evidence" value="ECO:0007669"/>
    <property type="project" value="UniProtKB-KW"/>
</dbReference>